<reference evidence="2 3" key="1">
    <citation type="submission" date="2022-09" db="EMBL/GenBank/DDBJ databases">
        <authorList>
            <person name="Palmer J.M."/>
        </authorList>
    </citation>
    <scope>NUCLEOTIDE SEQUENCE [LARGE SCALE GENOMIC DNA]</scope>
    <source>
        <strain evidence="2 3">DSM 7382</strain>
    </source>
</reference>
<dbReference type="Proteomes" id="UP001385951">
    <property type="component" value="Unassembled WGS sequence"/>
</dbReference>
<dbReference type="EMBL" id="JASBNA010000007">
    <property type="protein sequence ID" value="KAK7690147.1"/>
    <property type="molecule type" value="Genomic_DNA"/>
</dbReference>
<dbReference type="Gene3D" id="1.20.1280.50">
    <property type="match status" value="1"/>
</dbReference>
<keyword evidence="3" id="KW-1185">Reference proteome</keyword>
<name>A0AAW0GJS9_9APHY</name>
<proteinExistence type="predicted"/>
<evidence type="ECO:0000313" key="2">
    <source>
        <dbReference type="EMBL" id="KAK7690147.1"/>
    </source>
</evidence>
<feature type="chain" id="PRO_5043597790" description="F-box domain-containing protein" evidence="1">
    <location>
        <begin position="29"/>
        <end position="489"/>
    </location>
</feature>
<dbReference type="InterPro" id="IPR032675">
    <property type="entry name" value="LRR_dom_sf"/>
</dbReference>
<comment type="caution">
    <text evidence="2">The sequence shown here is derived from an EMBL/GenBank/DDBJ whole genome shotgun (WGS) entry which is preliminary data.</text>
</comment>
<gene>
    <name evidence="2" type="ORF">QCA50_006796</name>
</gene>
<evidence type="ECO:0000256" key="1">
    <source>
        <dbReference type="SAM" id="SignalP"/>
    </source>
</evidence>
<evidence type="ECO:0008006" key="4">
    <source>
        <dbReference type="Google" id="ProtNLM"/>
    </source>
</evidence>
<keyword evidence="1" id="KW-0732">Signal</keyword>
<organism evidence="2 3">
    <name type="scientific">Cerrena zonata</name>
    <dbReference type="NCBI Taxonomy" id="2478898"/>
    <lineage>
        <taxon>Eukaryota</taxon>
        <taxon>Fungi</taxon>
        <taxon>Dikarya</taxon>
        <taxon>Basidiomycota</taxon>
        <taxon>Agaricomycotina</taxon>
        <taxon>Agaricomycetes</taxon>
        <taxon>Polyporales</taxon>
        <taxon>Cerrenaceae</taxon>
        <taxon>Cerrena</taxon>
    </lineage>
</organism>
<feature type="signal peptide" evidence="1">
    <location>
        <begin position="1"/>
        <end position="28"/>
    </location>
</feature>
<dbReference type="InterPro" id="IPR036047">
    <property type="entry name" value="F-box-like_dom_sf"/>
</dbReference>
<sequence length="489" mass="55921">MSTPPQTCPISLLPVELIIEIFVHCAQGAEDYPLAPFHISHVCRLWRDIAYDCPPIWQYLFLDDRSTRKLSQFQIDFWLSRSRSLPLDVHFHISDYDKLLPLIIPLFRTMYRWRRCVFSGKVQDTIEFSGYLRQGVRAHLQELQIVLLNESEITSPDSEGRSYPPSIRRVPCTTHPFSHHLIFRCSVLKLPSSSTLTTFQVTKVVLSEGTAEGIIDTTQMLEFLSFCPQVEYFQYYGAPRDPAYPHPDVPPPMVHLPKLQTLFIHSSCAVRTLLSHIDAPRLTSLYLEHTNTECDPSTTPLYPYATEDGDSDDEAGDFSQSPWSDHATGMGLRSLIRRSNPPLDFLAMDYADMRTKDFKWCFDRLKDLTVFRIVASDMSDKVIALLAPYAPHGYGLRDEDDMDVDEEEDHCMHVRLPKLISLELWNCQRLSGQAIVQALQSRVRYSDTFADGIRFQRMEEIAVMGCSGFTPANAFDLEEVVGGQRLRVG</sequence>
<evidence type="ECO:0000313" key="3">
    <source>
        <dbReference type="Proteomes" id="UP001385951"/>
    </source>
</evidence>
<dbReference type="AlphaFoldDB" id="A0AAW0GJS9"/>
<dbReference type="Gene3D" id="3.80.10.10">
    <property type="entry name" value="Ribonuclease Inhibitor"/>
    <property type="match status" value="1"/>
</dbReference>
<dbReference type="SUPFAM" id="SSF81383">
    <property type="entry name" value="F-box domain"/>
    <property type="match status" value="1"/>
</dbReference>
<protein>
    <recommendedName>
        <fullName evidence="4">F-box domain-containing protein</fullName>
    </recommendedName>
</protein>
<accession>A0AAW0GJS9</accession>